<dbReference type="PANTHER" id="PTHR10982">
    <property type="entry name" value="MALONYL COA-ACYL CARRIER PROTEIN TRANSACYLASE"/>
    <property type="match status" value="1"/>
</dbReference>
<dbReference type="InterPro" id="IPR050830">
    <property type="entry name" value="Fungal_FAS"/>
</dbReference>
<proteinExistence type="predicted"/>
<feature type="non-terminal residue" evidence="3">
    <location>
        <position position="240"/>
    </location>
</feature>
<dbReference type="PANTHER" id="PTHR10982:SF21">
    <property type="entry name" value="FATTY ACID SYNTHASE SUBUNIT BETA"/>
    <property type="match status" value="1"/>
</dbReference>
<name>A0A0C3EL79_PILCF</name>
<accession>A0A0C3EL79</accession>
<dbReference type="HOGENOM" id="CLU_1158781_0_0_1"/>
<dbReference type="EMBL" id="KN833084">
    <property type="protein sequence ID" value="KIM73360.1"/>
    <property type="molecule type" value="Genomic_DNA"/>
</dbReference>
<dbReference type="Gene3D" id="6.10.60.10">
    <property type="match status" value="1"/>
</dbReference>
<dbReference type="GO" id="GO:0016740">
    <property type="term" value="F:transferase activity"/>
    <property type="evidence" value="ECO:0007669"/>
    <property type="project" value="UniProtKB-KW"/>
</dbReference>
<organism evidence="3 4">
    <name type="scientific">Piloderma croceum (strain F 1598)</name>
    <dbReference type="NCBI Taxonomy" id="765440"/>
    <lineage>
        <taxon>Eukaryota</taxon>
        <taxon>Fungi</taxon>
        <taxon>Dikarya</taxon>
        <taxon>Basidiomycota</taxon>
        <taxon>Agaricomycotina</taxon>
        <taxon>Agaricomycetes</taxon>
        <taxon>Agaricomycetidae</taxon>
        <taxon>Atheliales</taxon>
        <taxon>Atheliaceae</taxon>
        <taxon>Piloderma</taxon>
    </lineage>
</organism>
<evidence type="ECO:0000256" key="1">
    <source>
        <dbReference type="ARBA" id="ARBA00022679"/>
    </source>
</evidence>
<reference evidence="4" key="2">
    <citation type="submission" date="2015-01" db="EMBL/GenBank/DDBJ databases">
        <title>Evolutionary Origins and Diversification of the Mycorrhizal Mutualists.</title>
        <authorList>
            <consortium name="DOE Joint Genome Institute"/>
            <consortium name="Mycorrhizal Genomics Consortium"/>
            <person name="Kohler A."/>
            <person name="Kuo A."/>
            <person name="Nagy L.G."/>
            <person name="Floudas D."/>
            <person name="Copeland A."/>
            <person name="Barry K.W."/>
            <person name="Cichocki N."/>
            <person name="Veneault-Fourrey C."/>
            <person name="LaButti K."/>
            <person name="Lindquist E.A."/>
            <person name="Lipzen A."/>
            <person name="Lundell T."/>
            <person name="Morin E."/>
            <person name="Murat C."/>
            <person name="Riley R."/>
            <person name="Ohm R."/>
            <person name="Sun H."/>
            <person name="Tunlid A."/>
            <person name="Henrissat B."/>
            <person name="Grigoriev I.V."/>
            <person name="Hibbett D.S."/>
            <person name="Martin F."/>
        </authorList>
    </citation>
    <scope>NUCLEOTIDE SEQUENCE [LARGE SCALE GENOMIC DNA]</scope>
    <source>
        <strain evidence="4">F 1598</strain>
    </source>
</reference>
<evidence type="ECO:0000313" key="4">
    <source>
        <dbReference type="Proteomes" id="UP000054166"/>
    </source>
</evidence>
<evidence type="ECO:0000259" key="2">
    <source>
        <dbReference type="Pfam" id="PF08354"/>
    </source>
</evidence>
<dbReference type="GO" id="GO:0004318">
    <property type="term" value="F:enoyl-[acyl-carrier-protein] reductase (NADH) activity"/>
    <property type="evidence" value="ECO:0007669"/>
    <property type="project" value="InterPro"/>
</dbReference>
<keyword evidence="4" id="KW-1185">Reference proteome</keyword>
<gene>
    <name evidence="3" type="ORF">PILCRDRAFT_728801</name>
</gene>
<dbReference type="InParanoid" id="A0A0C3EL79"/>
<dbReference type="OrthoDB" id="3264491at2759"/>
<sequence length="240" mass="27319">MVFNPCPSVAFYSRAGSWFKRGPNEFLSQGSHRRHTGWDDANWEGTYSKPTGGILTVRSKLGEPIHKVATRGVKLWKEFDDTVFSLPKEKQRAWLVERRAEIIKKLNADFAKPWFEWKKDGSVVYIFTGQDSQEAGMGMDLYNSPPARAVWDGADAHLLAVYGFSIIEIIKDNPMEKTIHFGGIKGQAIRRRYMDMTYDTMDKDGQVKTLPLFGDINARTPKYTFSHPTGLLFATQFAQI</sequence>
<dbReference type="InterPro" id="IPR016035">
    <property type="entry name" value="Acyl_Trfase/lysoPLipase"/>
</dbReference>
<dbReference type="AlphaFoldDB" id="A0A0C3EL79"/>
<keyword evidence="1" id="KW-0808">Transferase</keyword>
<dbReference type="Pfam" id="PF08354">
    <property type="entry name" value="Fas1-AflB-like_hel"/>
    <property type="match status" value="1"/>
</dbReference>
<reference evidence="3 4" key="1">
    <citation type="submission" date="2014-04" db="EMBL/GenBank/DDBJ databases">
        <authorList>
            <consortium name="DOE Joint Genome Institute"/>
            <person name="Kuo A."/>
            <person name="Tarkka M."/>
            <person name="Buscot F."/>
            <person name="Kohler A."/>
            <person name="Nagy L.G."/>
            <person name="Floudas D."/>
            <person name="Copeland A."/>
            <person name="Barry K.W."/>
            <person name="Cichocki N."/>
            <person name="Veneault-Fourrey C."/>
            <person name="LaButti K."/>
            <person name="Lindquist E.A."/>
            <person name="Lipzen A."/>
            <person name="Lundell T."/>
            <person name="Morin E."/>
            <person name="Murat C."/>
            <person name="Sun H."/>
            <person name="Tunlid A."/>
            <person name="Henrissat B."/>
            <person name="Grigoriev I.V."/>
            <person name="Hibbett D.S."/>
            <person name="Martin F."/>
            <person name="Nordberg H.P."/>
            <person name="Cantor M.N."/>
            <person name="Hua S.X."/>
        </authorList>
    </citation>
    <scope>NUCLEOTIDE SEQUENCE [LARGE SCALE GENOMIC DNA]</scope>
    <source>
        <strain evidence="3 4">F 1598</strain>
    </source>
</reference>
<protein>
    <recommendedName>
        <fullName evidence="2">Fatty acid synthase beta subunit AflB /Fas1-like central domain-containing protein</fullName>
    </recommendedName>
</protein>
<dbReference type="Proteomes" id="UP000054166">
    <property type="component" value="Unassembled WGS sequence"/>
</dbReference>
<evidence type="ECO:0000313" key="3">
    <source>
        <dbReference type="EMBL" id="KIM73360.1"/>
    </source>
</evidence>
<dbReference type="InterPro" id="IPR013565">
    <property type="entry name" value="Fas1/AflB-like_central"/>
</dbReference>
<dbReference type="SUPFAM" id="SSF52151">
    <property type="entry name" value="FabD/lysophospholipase-like"/>
    <property type="match status" value="1"/>
</dbReference>
<dbReference type="InterPro" id="IPR001227">
    <property type="entry name" value="Ac_transferase_dom_sf"/>
</dbReference>
<dbReference type="Gene3D" id="3.40.366.10">
    <property type="entry name" value="Malonyl-Coenzyme A Acyl Carrier Protein, domain 2"/>
    <property type="match status" value="1"/>
</dbReference>
<dbReference type="STRING" id="765440.A0A0C3EL79"/>
<feature type="domain" description="Fatty acid synthase beta subunit AflB /Fas1-like central" evidence="2">
    <location>
        <begin position="36"/>
        <end position="124"/>
    </location>
</feature>